<evidence type="ECO:0000313" key="7">
    <source>
        <dbReference type="Proteomes" id="UP001203852"/>
    </source>
</evidence>
<dbReference type="GO" id="GO:0005524">
    <property type="term" value="F:ATP binding"/>
    <property type="evidence" value="ECO:0007669"/>
    <property type="project" value="UniProtKB-KW"/>
</dbReference>
<dbReference type="Gene3D" id="3.90.640.10">
    <property type="entry name" value="Actin, Chain A, domain 4"/>
    <property type="match status" value="1"/>
</dbReference>
<dbReference type="InterPro" id="IPR013126">
    <property type="entry name" value="Hsp_70_fam"/>
</dbReference>
<keyword evidence="1" id="KW-0547">Nucleotide-binding</keyword>
<evidence type="ECO:0000256" key="5">
    <source>
        <dbReference type="SAM" id="SignalP"/>
    </source>
</evidence>
<name>A0AAN6E0Y2_9EURO</name>
<keyword evidence="7" id="KW-1185">Reference proteome</keyword>
<sequence length="1001" mass="106171">MAPPGRRKLPCLSALLLFVLLLFSTNAHAASAVLGIDLGTEYFKAAVAKPGSPIDIVLSKDSKRREAATLAFKPARLHVNNAEVFPERLYGGDAVALSARFPTDVYPNLKSLLGVESSSDAVTTYSARYPGLDIQPVPRSDAATTVGFKSHSFGKRDEVFMVEELLAMELKNIRGNAETMVPKGTFITDVVITYPAFYTAEEKRAIELAADLAGIRVLGLISDGLAVGLNYATHRTFDSVSEGGKPEHHLVYDMGAGSTTATVLKFQGRTVKGYAKRNQTIQEVIVLGTGFDTTLGGDSLNDVIVADIVSQFLESPKVQKFGLDTAQIRANGKTMNRIWKEAERMRQLLSANAVSSATFEGLYDEDITFKYSLTREKFEELATDHAARVGSPVSAALDSAGLTLDDIDSIILHGGAVRTPFVQKQLEKATGGTSKLKSNVNADEAAVMGAGFKAASLSPSFRVKDIRDTDISGSTYTLKWTHDSKEKSQKLFTPTSLVGTEKQVPIKVLEDVKLGFVQGVNEKDLPVLEVEATNLTKSTAQLKDKHGCTAANISTVFNIRLSPSNGLPEVLAGSVSCEANGTKSGSVMDNVKGLFGFGSNKDDSQKVLDDEDASEDSSASLTPLPASDPTSSGSTVSEASATPADASSASASSSASKSATSGKATPSVVTIPLALKSNVVGLNAPPAQALPKIRQRLTQFDTSDQNSVLRAEALNTLEAFTYRARDYLEDQSFIGASSESVRKELEKQLSSVSEWLYGDGLDASLQDFKDKLKGLQSLVNPVLKRKDEAAKRPDAVKALQEQIENLTGMIQMVEGNIKKAVEDAASSVSSAASSVASSVTGSSLSAADADDLDDDPYGGGSASTPEAAAETEESGPKPYEYTKEDLSLLTTNYEKAKAWLEEKMALQDKLGPSDEPVFSVSELETRGKELQKVVQDMILKTIKFQDLPKKAKGGSKKGKGKAKKSKATSGTSDSAGSSAGGSTSTPAASATATKSSVKDEL</sequence>
<keyword evidence="3" id="KW-0143">Chaperone</keyword>
<dbReference type="PANTHER" id="PTHR45639:SF3">
    <property type="entry name" value="HYPOXIA UP-REGULATED PROTEIN 1"/>
    <property type="match status" value="1"/>
</dbReference>
<feature type="region of interest" description="Disordered" evidence="4">
    <location>
        <begin position="842"/>
        <end position="882"/>
    </location>
</feature>
<dbReference type="GO" id="GO:0034663">
    <property type="term" value="C:endoplasmic reticulum chaperone complex"/>
    <property type="evidence" value="ECO:0007669"/>
    <property type="project" value="TreeGrafter"/>
</dbReference>
<accession>A0AAN6E0Y2</accession>
<feature type="chain" id="PRO_5042942475" evidence="5">
    <location>
        <begin position="30"/>
        <end position="1001"/>
    </location>
</feature>
<dbReference type="Gene3D" id="3.30.30.30">
    <property type="match status" value="1"/>
</dbReference>
<dbReference type="Gene3D" id="3.30.420.40">
    <property type="match status" value="2"/>
</dbReference>
<organism evidence="6 7">
    <name type="scientific">Exophiala viscosa</name>
    <dbReference type="NCBI Taxonomy" id="2486360"/>
    <lineage>
        <taxon>Eukaryota</taxon>
        <taxon>Fungi</taxon>
        <taxon>Dikarya</taxon>
        <taxon>Ascomycota</taxon>
        <taxon>Pezizomycotina</taxon>
        <taxon>Eurotiomycetes</taxon>
        <taxon>Chaetothyriomycetidae</taxon>
        <taxon>Chaetothyriales</taxon>
        <taxon>Herpotrichiellaceae</taxon>
        <taxon>Exophiala</taxon>
    </lineage>
</organism>
<evidence type="ECO:0000256" key="2">
    <source>
        <dbReference type="ARBA" id="ARBA00022840"/>
    </source>
</evidence>
<evidence type="ECO:0000256" key="1">
    <source>
        <dbReference type="ARBA" id="ARBA00022741"/>
    </source>
</evidence>
<protein>
    <submittedName>
        <fullName evidence="6">Hypoxia up-regulated 1</fullName>
    </submittedName>
</protein>
<proteinExistence type="predicted"/>
<dbReference type="AlphaFoldDB" id="A0AAN6E0Y2"/>
<reference evidence="6" key="1">
    <citation type="journal article" date="2022" name="bioRxiv">
        <title>Deciphering the potential niche of two novel black yeast fungi from a biological soil crust based on their genomes, phenotypes, and melanin regulation.</title>
        <authorList>
            <consortium name="DOE Joint Genome Institute"/>
            <person name="Carr E.C."/>
            <person name="Barton Q."/>
            <person name="Grambo S."/>
            <person name="Sullivan M."/>
            <person name="Renfro C.M."/>
            <person name="Kuo A."/>
            <person name="Pangilinan J."/>
            <person name="Lipzen A."/>
            <person name="Keymanesh K."/>
            <person name="Savage E."/>
            <person name="Barry K."/>
            <person name="Grigoriev I.V."/>
            <person name="Riekhof W.R."/>
            <person name="Harris S.S."/>
        </authorList>
    </citation>
    <scope>NUCLEOTIDE SEQUENCE</scope>
    <source>
        <strain evidence="6">JF 03-4F</strain>
    </source>
</reference>
<feature type="compositionally biased region" description="Basic residues" evidence="4">
    <location>
        <begin position="950"/>
        <end position="966"/>
    </location>
</feature>
<dbReference type="SUPFAM" id="SSF100934">
    <property type="entry name" value="Heat shock protein 70kD (HSP70), C-terminal subdomain"/>
    <property type="match status" value="1"/>
</dbReference>
<evidence type="ECO:0000313" key="6">
    <source>
        <dbReference type="EMBL" id="KAI1615032.1"/>
    </source>
</evidence>
<dbReference type="Pfam" id="PF00012">
    <property type="entry name" value="HSP70"/>
    <property type="match status" value="1"/>
</dbReference>
<dbReference type="GO" id="GO:0030968">
    <property type="term" value="P:endoplasmic reticulum unfolded protein response"/>
    <property type="evidence" value="ECO:0007669"/>
    <property type="project" value="TreeGrafter"/>
</dbReference>
<dbReference type="Proteomes" id="UP001203852">
    <property type="component" value="Unassembled WGS sequence"/>
</dbReference>
<evidence type="ECO:0000256" key="4">
    <source>
        <dbReference type="SAM" id="MobiDB-lite"/>
    </source>
</evidence>
<feature type="signal peptide" evidence="5">
    <location>
        <begin position="1"/>
        <end position="29"/>
    </location>
</feature>
<gene>
    <name evidence="6" type="ORF">EDD36DRAFT_431976</name>
</gene>
<dbReference type="EMBL" id="MU404352">
    <property type="protein sequence ID" value="KAI1615032.1"/>
    <property type="molecule type" value="Genomic_DNA"/>
</dbReference>
<dbReference type="PRINTS" id="PR00301">
    <property type="entry name" value="HEATSHOCK70"/>
</dbReference>
<feature type="region of interest" description="Disordered" evidence="4">
    <location>
        <begin position="602"/>
        <end position="663"/>
    </location>
</feature>
<dbReference type="Gene3D" id="1.20.1270.10">
    <property type="match status" value="1"/>
</dbReference>
<comment type="caution">
    <text evidence="6">The sequence shown here is derived from an EMBL/GenBank/DDBJ whole genome shotgun (WGS) entry which is preliminary data.</text>
</comment>
<feature type="compositionally biased region" description="Low complexity" evidence="4">
    <location>
        <begin position="967"/>
        <end position="995"/>
    </location>
</feature>
<dbReference type="SUPFAM" id="SSF53067">
    <property type="entry name" value="Actin-like ATPase domain"/>
    <property type="match status" value="2"/>
</dbReference>
<dbReference type="FunFam" id="1.20.1270.10:FF:000002">
    <property type="entry name" value="Heat shock 70 kDa protein 4"/>
    <property type="match status" value="1"/>
</dbReference>
<dbReference type="CDD" id="cd10230">
    <property type="entry name" value="ASKHA_NBD_HSP70_HYOU1"/>
    <property type="match status" value="1"/>
</dbReference>
<feature type="compositionally biased region" description="Low complexity" evidence="4">
    <location>
        <begin position="637"/>
        <end position="663"/>
    </location>
</feature>
<keyword evidence="2" id="KW-0067">ATP-binding</keyword>
<dbReference type="InterPro" id="IPR043129">
    <property type="entry name" value="ATPase_NBD"/>
</dbReference>
<dbReference type="PANTHER" id="PTHR45639">
    <property type="entry name" value="HSC70CB, ISOFORM G-RELATED"/>
    <property type="match status" value="1"/>
</dbReference>
<feature type="region of interest" description="Disordered" evidence="4">
    <location>
        <begin position="949"/>
        <end position="1001"/>
    </location>
</feature>
<keyword evidence="5" id="KW-0732">Signal</keyword>
<evidence type="ECO:0000256" key="3">
    <source>
        <dbReference type="ARBA" id="ARBA00023186"/>
    </source>
</evidence>
<dbReference type="GO" id="GO:0140662">
    <property type="term" value="F:ATP-dependent protein folding chaperone"/>
    <property type="evidence" value="ECO:0007669"/>
    <property type="project" value="InterPro"/>
</dbReference>
<dbReference type="InterPro" id="IPR029048">
    <property type="entry name" value="HSP70_C_sf"/>
</dbReference>
<dbReference type="FunFam" id="3.90.640.10:FF:000039">
    <property type="entry name" value="Hsp70 family chaperone Lhs1/Orp150"/>
    <property type="match status" value="1"/>
</dbReference>